<dbReference type="InterPro" id="IPR009000">
    <property type="entry name" value="Transl_B-barrel_sf"/>
</dbReference>
<reference evidence="8 9" key="1">
    <citation type="submission" date="2024-09" db="EMBL/GenBank/DDBJ databases">
        <authorList>
            <person name="Zhang Z.-H."/>
        </authorList>
    </citation>
    <scope>NUCLEOTIDE SEQUENCE [LARGE SCALE GENOMIC DNA]</scope>
    <source>
        <strain evidence="8 9">HHTR114</strain>
    </source>
</reference>
<dbReference type="Pfam" id="PF24986">
    <property type="entry name" value="PRC_RimM"/>
    <property type="match status" value="1"/>
</dbReference>
<comment type="function">
    <text evidence="5">An accessory protein needed during the final step in the assembly of 30S ribosomal subunit, possibly for assembly of the head region. Essential for efficient processing of 16S rRNA. May be needed both before and after RbfA during the maturation of 16S rRNA. It has affinity for free ribosomal 30S subunits but not for 70S ribosomes.</text>
</comment>
<feature type="domain" description="RimM N-terminal" evidence="6">
    <location>
        <begin position="9"/>
        <end position="88"/>
    </location>
</feature>
<comment type="subunit">
    <text evidence="5">Binds ribosomal protein uS19.</text>
</comment>
<comment type="domain">
    <text evidence="5">The PRC barrel domain binds ribosomal protein uS19.</text>
</comment>
<dbReference type="SUPFAM" id="SSF50346">
    <property type="entry name" value="PRC-barrel domain"/>
    <property type="match status" value="1"/>
</dbReference>
<proteinExistence type="inferred from homology"/>
<name>A0ABW1KRQ5_9PROT</name>
<comment type="caution">
    <text evidence="8">The sequence shown here is derived from an EMBL/GenBank/DDBJ whole genome shotgun (WGS) entry which is preliminary data.</text>
</comment>
<dbReference type="Gene3D" id="2.40.30.60">
    <property type="entry name" value="RimM"/>
    <property type="match status" value="1"/>
</dbReference>
<evidence type="ECO:0000256" key="2">
    <source>
        <dbReference type="ARBA" id="ARBA00022517"/>
    </source>
</evidence>
<protein>
    <recommendedName>
        <fullName evidence="5">Ribosome maturation factor RimM</fullName>
    </recommendedName>
</protein>
<organism evidence="8 9">
    <name type="scientific">Hyphococcus aureus</name>
    <dbReference type="NCBI Taxonomy" id="2666033"/>
    <lineage>
        <taxon>Bacteria</taxon>
        <taxon>Pseudomonadati</taxon>
        <taxon>Pseudomonadota</taxon>
        <taxon>Alphaproteobacteria</taxon>
        <taxon>Parvularculales</taxon>
        <taxon>Parvularculaceae</taxon>
        <taxon>Hyphococcus</taxon>
    </lineage>
</organism>
<evidence type="ECO:0000259" key="6">
    <source>
        <dbReference type="Pfam" id="PF01782"/>
    </source>
</evidence>
<dbReference type="InterPro" id="IPR002676">
    <property type="entry name" value="RimM_N"/>
</dbReference>
<comment type="subcellular location">
    <subcellularLocation>
        <location evidence="5">Cytoplasm</location>
    </subcellularLocation>
</comment>
<evidence type="ECO:0000313" key="8">
    <source>
        <dbReference type="EMBL" id="MFC6034675.1"/>
    </source>
</evidence>
<evidence type="ECO:0000259" key="7">
    <source>
        <dbReference type="Pfam" id="PF24986"/>
    </source>
</evidence>
<keyword evidence="9" id="KW-1185">Reference proteome</keyword>
<evidence type="ECO:0000256" key="5">
    <source>
        <dbReference type="HAMAP-Rule" id="MF_00014"/>
    </source>
</evidence>
<dbReference type="InterPro" id="IPR011961">
    <property type="entry name" value="RimM"/>
</dbReference>
<dbReference type="Pfam" id="PF01782">
    <property type="entry name" value="RimM"/>
    <property type="match status" value="1"/>
</dbReference>
<dbReference type="InterPro" id="IPR036976">
    <property type="entry name" value="RimM_N_sf"/>
</dbReference>
<gene>
    <name evidence="5 8" type="primary">rimM</name>
    <name evidence="8" type="ORF">ACFMB1_03920</name>
</gene>
<dbReference type="InterPro" id="IPR011033">
    <property type="entry name" value="PRC_barrel-like_sf"/>
</dbReference>
<keyword evidence="2 5" id="KW-0690">Ribosome biogenesis</keyword>
<dbReference type="SUPFAM" id="SSF50447">
    <property type="entry name" value="Translation proteins"/>
    <property type="match status" value="1"/>
</dbReference>
<dbReference type="HAMAP" id="MF_00014">
    <property type="entry name" value="Ribosome_mat_RimM"/>
    <property type="match status" value="1"/>
</dbReference>
<dbReference type="PANTHER" id="PTHR33692:SF1">
    <property type="entry name" value="RIBOSOME MATURATION FACTOR RIMM"/>
    <property type="match status" value="1"/>
</dbReference>
<dbReference type="EMBL" id="JBHPON010000001">
    <property type="protein sequence ID" value="MFC6034675.1"/>
    <property type="molecule type" value="Genomic_DNA"/>
</dbReference>
<dbReference type="Proteomes" id="UP001596116">
    <property type="component" value="Unassembled WGS sequence"/>
</dbReference>
<feature type="domain" description="Ribosome maturation factor RimM PRC barrel" evidence="7">
    <location>
        <begin position="101"/>
        <end position="164"/>
    </location>
</feature>
<accession>A0ABW1KRQ5</accession>
<evidence type="ECO:0000256" key="4">
    <source>
        <dbReference type="ARBA" id="ARBA00023186"/>
    </source>
</evidence>
<evidence type="ECO:0000256" key="1">
    <source>
        <dbReference type="ARBA" id="ARBA00022490"/>
    </source>
</evidence>
<dbReference type="Gene3D" id="2.30.30.240">
    <property type="entry name" value="PRC-barrel domain"/>
    <property type="match status" value="1"/>
</dbReference>
<keyword evidence="3 5" id="KW-0698">rRNA processing</keyword>
<keyword evidence="1 5" id="KW-0963">Cytoplasm</keyword>
<dbReference type="RefSeq" id="WP_379879985.1">
    <property type="nucleotide sequence ID" value="NZ_JBHPON010000001.1"/>
</dbReference>
<comment type="similarity">
    <text evidence="5">Belongs to the RimM family.</text>
</comment>
<keyword evidence="4 5" id="KW-0143">Chaperone</keyword>
<dbReference type="InterPro" id="IPR056792">
    <property type="entry name" value="PRC_RimM"/>
</dbReference>
<sequence>MSGAQRVCLGAFAGAHGVKGDAKIKTFTETPKGVAAYGRVETEDGARSFTLKIVKVLTDGFVIVSAPEIKSREDAQALKGVSLYINRDVLPAPEEDEFYLDDLVGLKAFDETGAALGEVKAVYNFGAGDVLELTGIPDVKGVRLVPFTKEAAPAVAIAEARITIARDAIELGDEEPPADED</sequence>
<evidence type="ECO:0000313" key="9">
    <source>
        <dbReference type="Proteomes" id="UP001596116"/>
    </source>
</evidence>
<evidence type="ECO:0000256" key="3">
    <source>
        <dbReference type="ARBA" id="ARBA00022552"/>
    </source>
</evidence>
<dbReference type="NCBIfam" id="TIGR02273">
    <property type="entry name" value="16S_RimM"/>
    <property type="match status" value="1"/>
</dbReference>
<dbReference type="PANTHER" id="PTHR33692">
    <property type="entry name" value="RIBOSOME MATURATION FACTOR RIMM"/>
    <property type="match status" value="1"/>
</dbReference>